<dbReference type="InterPro" id="IPR050534">
    <property type="entry name" value="Coronavir_polyprotein_1ab"/>
</dbReference>
<dbReference type="Pfam" id="PF14490">
    <property type="entry name" value="HHH_RecD2"/>
    <property type="match status" value="1"/>
</dbReference>
<dbReference type="InterPro" id="IPR003593">
    <property type="entry name" value="AAA+_ATPase"/>
</dbReference>
<dbReference type="PANTHER" id="PTHR43788">
    <property type="entry name" value="DNA2/NAM7 HELICASE FAMILY MEMBER"/>
    <property type="match status" value="1"/>
</dbReference>
<dbReference type="GO" id="GO:0016787">
    <property type="term" value="F:hydrolase activity"/>
    <property type="evidence" value="ECO:0007669"/>
    <property type="project" value="UniProtKB-KW"/>
</dbReference>
<dbReference type="Pfam" id="PF13538">
    <property type="entry name" value="UvrD_C_2"/>
    <property type="match status" value="1"/>
</dbReference>
<dbReference type="InterPro" id="IPR041451">
    <property type="entry name" value="RecD2_SH13"/>
</dbReference>
<dbReference type="InterPro" id="IPR027785">
    <property type="entry name" value="UvrD-like_helicase_C"/>
</dbReference>
<accession>A0A9D1S5X0</accession>
<dbReference type="Gene3D" id="1.10.150.20">
    <property type="entry name" value="5' to 3' exonuclease, C-terminal subdomain"/>
    <property type="match status" value="1"/>
</dbReference>
<proteinExistence type="inferred from homology"/>
<keyword evidence="2 3" id="KW-0067">ATP-binding</keyword>
<protein>
    <recommendedName>
        <fullName evidence="3">ATP-dependent RecD2 DNA helicase</fullName>
        <ecNumber evidence="3">5.6.2.3</ecNumber>
    </recommendedName>
    <alternativeName>
        <fullName evidence="3">DNA 5'-3' helicase subunit RecD2</fullName>
    </alternativeName>
</protein>
<dbReference type="Pfam" id="PF13245">
    <property type="entry name" value="AAA_19"/>
    <property type="match status" value="1"/>
</dbReference>
<gene>
    <name evidence="3" type="primary">recD2</name>
    <name evidence="5" type="ORF">IAB04_03685</name>
</gene>
<dbReference type="GO" id="GO:0017116">
    <property type="term" value="F:single-stranded DNA helicase activity"/>
    <property type="evidence" value="ECO:0007669"/>
    <property type="project" value="TreeGrafter"/>
</dbReference>
<comment type="function">
    <text evidence="3">DNA-dependent ATPase and ATP-dependent 5'-3' DNA helicase. Has no activity on blunt DNA or DNA with 3'-overhangs, requires at least 10 bases of 5'-ssDNA for helicase activity.</text>
</comment>
<dbReference type="InterPro" id="IPR006345">
    <property type="entry name" value="RecD2"/>
</dbReference>
<dbReference type="NCBIfam" id="TIGR01448">
    <property type="entry name" value="recD_rel"/>
    <property type="match status" value="1"/>
</dbReference>
<dbReference type="SUPFAM" id="SSF47781">
    <property type="entry name" value="RuvA domain 2-like"/>
    <property type="match status" value="1"/>
</dbReference>
<sequence length="747" mass="83675">MFELTGTVVEIIYTNPDNGYTVCDIENQDEGLFTATGYMPYVSEGEELKMTGSWVSHPDYGEQFKVDYYETLLPRDEEAVVRYLASGIVSGVREATAKRLVEHFGPQVLDIMLTEPERLSELKGISKERAKKIGESFARLQSMQNIVMFLQQYHISANLAMRVHQTLGRNAVELIEKNPYILAERVEGISFKTADNIAFVRGIPKNSAERIRAGIKYMLSNAAYTSGHTYLPKSVLIEHAAYTLNIDEAEVENGLDVLMLEKDIYLDQVNGHDVYYLTPFLTAELYVARRIASMAETEQKFTMPEEEVLTLMEEISAEEGIGLASEQREAVITAARESCMVITGGPGTGKTTAIKTIIRLMERLKLEVALAAPTGRAAKRMSEVTGLEAKTLHRLLGVQRDSDRQVFTKNEENPLSADVIIVDEMSMVDIVLMHAFLRAVKPGARVIFAGDADQLPSVGPGNVLKDIIAGGIVPVIRLEHIFRQAQESLIVVNAHRINHGELPELGGRDSDFFFLRRSNSMSVLQTVVDLYKNRLPNSYGLNPLSDIQVLSPSKKGTAGVLNLNQELQAAVNPEDMAKPQYQYGRTVFRMGDKVMQTKNNYDIPWTRGNGEVGAGIFNGDMGIIENISVRDKMMTILFDDDKEVEYLFSYLDELELAYAITVHKSQGSEFPVVIMPMCNFPPMLLCRNLFYTAVTRARELVVLVGGEKPMVQMVRNNTERERFTGLSQKLQTIRKMLEEDPFEQEDG</sequence>
<dbReference type="EMBL" id="DVND01000097">
    <property type="protein sequence ID" value="HIU48439.1"/>
    <property type="molecule type" value="Genomic_DNA"/>
</dbReference>
<dbReference type="GO" id="GO:0003677">
    <property type="term" value="F:DNA binding"/>
    <property type="evidence" value="ECO:0007669"/>
    <property type="project" value="UniProtKB-UniRule"/>
</dbReference>
<reference evidence="5" key="2">
    <citation type="journal article" date="2021" name="PeerJ">
        <title>Extensive microbial diversity within the chicken gut microbiome revealed by metagenomics and culture.</title>
        <authorList>
            <person name="Gilroy R."/>
            <person name="Ravi A."/>
            <person name="Getino M."/>
            <person name="Pursley I."/>
            <person name="Horton D.L."/>
            <person name="Alikhan N.F."/>
            <person name="Baker D."/>
            <person name="Gharbi K."/>
            <person name="Hall N."/>
            <person name="Watson M."/>
            <person name="Adriaenssens E.M."/>
            <person name="Foster-Nyarko E."/>
            <person name="Jarju S."/>
            <person name="Secka A."/>
            <person name="Antonio M."/>
            <person name="Oren A."/>
            <person name="Chaudhuri R.R."/>
            <person name="La Ragione R."/>
            <person name="Hildebrand F."/>
            <person name="Pallen M.J."/>
        </authorList>
    </citation>
    <scope>NUCLEOTIDE SEQUENCE</scope>
    <source>
        <strain evidence="5">ChiSjej4B22-9803</strain>
    </source>
</reference>
<keyword evidence="3" id="KW-0238">DNA-binding</keyword>
<keyword evidence="3" id="KW-0413">Isomerase</keyword>
<evidence type="ECO:0000313" key="5">
    <source>
        <dbReference type="EMBL" id="HIU48439.1"/>
    </source>
</evidence>
<dbReference type="GO" id="GO:0005524">
    <property type="term" value="F:ATP binding"/>
    <property type="evidence" value="ECO:0007669"/>
    <property type="project" value="UniProtKB-UniRule"/>
</dbReference>
<dbReference type="InterPro" id="IPR010994">
    <property type="entry name" value="RuvA_2-like"/>
</dbReference>
<dbReference type="Gene3D" id="3.40.50.300">
    <property type="entry name" value="P-loop containing nucleotide triphosphate hydrolases"/>
    <property type="match status" value="2"/>
</dbReference>
<dbReference type="Pfam" id="PF18335">
    <property type="entry name" value="SH3_13"/>
    <property type="match status" value="1"/>
</dbReference>
<feature type="domain" description="AAA+ ATPase" evidence="4">
    <location>
        <begin position="336"/>
        <end position="479"/>
    </location>
</feature>
<dbReference type="InterPro" id="IPR029493">
    <property type="entry name" value="RecD2-like_HHH"/>
</dbReference>
<comment type="caution">
    <text evidence="5">The sequence shown here is derived from an EMBL/GenBank/DDBJ whole genome shotgun (WGS) entry which is preliminary data.</text>
</comment>
<keyword evidence="3" id="KW-0378">Hydrolase</keyword>
<keyword evidence="3 5" id="KW-0347">Helicase</keyword>
<dbReference type="GO" id="GO:0009338">
    <property type="term" value="C:exodeoxyribonuclease V complex"/>
    <property type="evidence" value="ECO:0007669"/>
    <property type="project" value="TreeGrafter"/>
</dbReference>
<comment type="catalytic activity">
    <reaction evidence="3">
        <text>ATP + H2O = ADP + phosphate + H(+)</text>
        <dbReference type="Rhea" id="RHEA:13065"/>
        <dbReference type="ChEBI" id="CHEBI:15377"/>
        <dbReference type="ChEBI" id="CHEBI:15378"/>
        <dbReference type="ChEBI" id="CHEBI:30616"/>
        <dbReference type="ChEBI" id="CHEBI:43474"/>
        <dbReference type="ChEBI" id="CHEBI:456216"/>
        <dbReference type="EC" id="5.6.2.3"/>
    </reaction>
</comment>
<dbReference type="GO" id="GO:0006310">
    <property type="term" value="P:DNA recombination"/>
    <property type="evidence" value="ECO:0007669"/>
    <property type="project" value="InterPro"/>
</dbReference>
<dbReference type="SUPFAM" id="SSF52540">
    <property type="entry name" value="P-loop containing nucleoside triphosphate hydrolases"/>
    <property type="match status" value="1"/>
</dbReference>
<evidence type="ECO:0000313" key="6">
    <source>
        <dbReference type="Proteomes" id="UP000824111"/>
    </source>
</evidence>
<dbReference type="Pfam" id="PF14520">
    <property type="entry name" value="HHH_5"/>
    <property type="match status" value="1"/>
</dbReference>
<organism evidence="5 6">
    <name type="scientific">Candidatus Avimonoglobus intestinipullorum</name>
    <dbReference type="NCBI Taxonomy" id="2840699"/>
    <lineage>
        <taxon>Bacteria</taxon>
        <taxon>Bacillati</taxon>
        <taxon>Bacillota</taxon>
        <taxon>Clostridia</taxon>
        <taxon>Eubacteriales</taxon>
        <taxon>Candidatus Avimonoglobus</taxon>
    </lineage>
</organism>
<keyword evidence="1 3" id="KW-0547">Nucleotide-binding</keyword>
<name>A0A9D1S5X0_9FIRM</name>
<evidence type="ECO:0000256" key="1">
    <source>
        <dbReference type="ARBA" id="ARBA00022741"/>
    </source>
</evidence>
<evidence type="ECO:0000259" key="4">
    <source>
        <dbReference type="SMART" id="SM00382"/>
    </source>
</evidence>
<dbReference type="SMART" id="SM00382">
    <property type="entry name" value="AAA"/>
    <property type="match status" value="1"/>
</dbReference>
<comment type="similarity">
    <text evidence="3">Belongs to the RecD family. RecD2 subfamily.</text>
</comment>
<dbReference type="Gene3D" id="2.30.30.940">
    <property type="match status" value="1"/>
</dbReference>
<dbReference type="Proteomes" id="UP000824111">
    <property type="component" value="Unassembled WGS sequence"/>
</dbReference>
<dbReference type="HAMAP" id="MF_01488">
    <property type="entry name" value="RecD2"/>
    <property type="match status" value="1"/>
</dbReference>
<dbReference type="Pfam" id="PF23139">
    <property type="entry name" value="OB_YrrC"/>
    <property type="match status" value="1"/>
</dbReference>
<evidence type="ECO:0000256" key="3">
    <source>
        <dbReference type="HAMAP-Rule" id="MF_01488"/>
    </source>
</evidence>
<dbReference type="CDD" id="cd18809">
    <property type="entry name" value="SF1_C_RecD"/>
    <property type="match status" value="1"/>
</dbReference>
<dbReference type="AlphaFoldDB" id="A0A9D1S5X0"/>
<dbReference type="EC" id="5.6.2.3" evidence="3"/>
<evidence type="ECO:0000256" key="2">
    <source>
        <dbReference type="ARBA" id="ARBA00022840"/>
    </source>
</evidence>
<reference evidence="5" key="1">
    <citation type="submission" date="2020-10" db="EMBL/GenBank/DDBJ databases">
        <authorList>
            <person name="Gilroy R."/>
        </authorList>
    </citation>
    <scope>NUCLEOTIDE SEQUENCE</scope>
    <source>
        <strain evidence="5">ChiSjej4B22-9803</strain>
    </source>
</reference>
<dbReference type="CDD" id="cd17933">
    <property type="entry name" value="DEXSc_RecD-like"/>
    <property type="match status" value="1"/>
</dbReference>
<dbReference type="GO" id="GO:0043139">
    <property type="term" value="F:5'-3' DNA helicase activity"/>
    <property type="evidence" value="ECO:0007669"/>
    <property type="project" value="UniProtKB-UniRule"/>
</dbReference>
<dbReference type="Gene3D" id="1.10.10.2220">
    <property type="match status" value="1"/>
</dbReference>
<dbReference type="InterPro" id="IPR055446">
    <property type="entry name" value="RecD2_N_OB"/>
</dbReference>
<feature type="binding site" evidence="3">
    <location>
        <begin position="347"/>
        <end position="351"/>
    </location>
    <ligand>
        <name>ATP</name>
        <dbReference type="ChEBI" id="CHEBI:30616"/>
    </ligand>
</feature>
<dbReference type="PANTHER" id="PTHR43788:SF6">
    <property type="entry name" value="DNA HELICASE B"/>
    <property type="match status" value="1"/>
</dbReference>
<dbReference type="InterPro" id="IPR027417">
    <property type="entry name" value="P-loop_NTPase"/>
</dbReference>